<organism evidence="2 3">
    <name type="scientific">Engystomops pustulosus</name>
    <name type="common">Tungara frog</name>
    <name type="synonym">Physalaemus pustulosus</name>
    <dbReference type="NCBI Taxonomy" id="76066"/>
    <lineage>
        <taxon>Eukaryota</taxon>
        <taxon>Metazoa</taxon>
        <taxon>Chordata</taxon>
        <taxon>Craniata</taxon>
        <taxon>Vertebrata</taxon>
        <taxon>Euteleostomi</taxon>
        <taxon>Amphibia</taxon>
        <taxon>Batrachia</taxon>
        <taxon>Anura</taxon>
        <taxon>Neobatrachia</taxon>
        <taxon>Hyloidea</taxon>
        <taxon>Leptodactylidae</taxon>
        <taxon>Leiuperinae</taxon>
        <taxon>Engystomops</taxon>
    </lineage>
</organism>
<evidence type="ECO:0000313" key="3">
    <source>
        <dbReference type="Proteomes" id="UP000824782"/>
    </source>
</evidence>
<dbReference type="PANTHER" id="PTHR11412:SF173">
    <property type="entry name" value="OVOSTATIN"/>
    <property type="match status" value="1"/>
</dbReference>
<dbReference type="Pfam" id="PF07678">
    <property type="entry name" value="TED_complement"/>
    <property type="match status" value="1"/>
</dbReference>
<feature type="domain" description="Alpha-macroglobulin-like TED" evidence="1">
    <location>
        <begin position="1"/>
        <end position="159"/>
    </location>
</feature>
<dbReference type="Gene3D" id="1.50.10.20">
    <property type="match status" value="1"/>
</dbReference>
<dbReference type="InterPro" id="IPR008930">
    <property type="entry name" value="Terpenoid_cyclase/PrenylTrfase"/>
</dbReference>
<gene>
    <name evidence="2" type="ORF">GDO81_010717</name>
</gene>
<dbReference type="InterPro" id="IPR011626">
    <property type="entry name" value="Alpha-macroglobulin_TED"/>
</dbReference>
<proteinExistence type="predicted"/>
<dbReference type="SUPFAM" id="SSF48239">
    <property type="entry name" value="Terpenoid cyclases/Protein prenyltransferases"/>
    <property type="match status" value="1"/>
</dbReference>
<dbReference type="PANTHER" id="PTHR11412">
    <property type="entry name" value="MACROGLOBULIN / COMPLEMENT"/>
    <property type="match status" value="1"/>
</dbReference>
<evidence type="ECO:0000313" key="2">
    <source>
        <dbReference type="EMBL" id="KAG8579102.1"/>
    </source>
</evidence>
<dbReference type="Proteomes" id="UP000824782">
    <property type="component" value="Unassembled WGS sequence"/>
</dbReference>
<name>A0AAV7C2A5_ENGPU</name>
<dbReference type="GO" id="GO:0005615">
    <property type="term" value="C:extracellular space"/>
    <property type="evidence" value="ECO:0007669"/>
    <property type="project" value="InterPro"/>
</dbReference>
<feature type="non-terminal residue" evidence="2">
    <location>
        <position position="1"/>
    </location>
</feature>
<reference evidence="2" key="1">
    <citation type="thesis" date="2020" institute="ProQuest LLC" country="789 East Eisenhower Parkway, Ann Arbor, MI, USA">
        <title>Comparative Genomics and Chromosome Evolution.</title>
        <authorList>
            <person name="Mudd A.B."/>
        </authorList>
    </citation>
    <scope>NUCLEOTIDE SEQUENCE</scope>
    <source>
        <strain evidence="2">237g6f4</strain>
        <tissue evidence="2">Blood</tissue>
    </source>
</reference>
<accession>A0AAV7C2A5</accession>
<keyword evidence="3" id="KW-1185">Reference proteome</keyword>
<sequence>GYARQLACRRGNSAYSLFRNSNVPNSWLTIDTFFAFEKMKNLTFVDEEIQQKTLLYLRSLQNSETGCFSPTGSFYTIQNDEHNVIHFSAYVLMRLLLSGQYGTGDTLITNLTRCLENVTMEDEKIYTLAYVFHAAAVAKMLPLWERLYTYLMKQNITEGQEDL</sequence>
<dbReference type="EMBL" id="WNYA01000004">
    <property type="protein sequence ID" value="KAG8579102.1"/>
    <property type="molecule type" value="Genomic_DNA"/>
</dbReference>
<dbReference type="InterPro" id="IPR050473">
    <property type="entry name" value="A2M/Complement_sys"/>
</dbReference>
<dbReference type="AlphaFoldDB" id="A0AAV7C2A5"/>
<protein>
    <recommendedName>
        <fullName evidence="1">Alpha-macroglobulin-like TED domain-containing protein</fullName>
    </recommendedName>
</protein>
<comment type="caution">
    <text evidence="2">The sequence shown here is derived from an EMBL/GenBank/DDBJ whole genome shotgun (WGS) entry which is preliminary data.</text>
</comment>
<evidence type="ECO:0000259" key="1">
    <source>
        <dbReference type="Pfam" id="PF07678"/>
    </source>
</evidence>